<evidence type="ECO:0000313" key="2">
    <source>
        <dbReference type="Proteomes" id="UP000799444"/>
    </source>
</evidence>
<dbReference type="AlphaFoldDB" id="A0A9P4UW67"/>
<reference evidence="1" key="1">
    <citation type="journal article" date="2020" name="Stud. Mycol.">
        <title>101 Dothideomycetes genomes: a test case for predicting lifestyles and emergence of pathogens.</title>
        <authorList>
            <person name="Haridas S."/>
            <person name="Albert R."/>
            <person name="Binder M."/>
            <person name="Bloem J."/>
            <person name="Labutti K."/>
            <person name="Salamov A."/>
            <person name="Andreopoulos B."/>
            <person name="Baker S."/>
            <person name="Barry K."/>
            <person name="Bills G."/>
            <person name="Bluhm B."/>
            <person name="Cannon C."/>
            <person name="Castanera R."/>
            <person name="Culley D."/>
            <person name="Daum C."/>
            <person name="Ezra D."/>
            <person name="Gonzalez J."/>
            <person name="Henrissat B."/>
            <person name="Kuo A."/>
            <person name="Liang C."/>
            <person name="Lipzen A."/>
            <person name="Lutzoni F."/>
            <person name="Magnuson J."/>
            <person name="Mondo S."/>
            <person name="Nolan M."/>
            <person name="Ohm R."/>
            <person name="Pangilinan J."/>
            <person name="Park H.-J."/>
            <person name="Ramirez L."/>
            <person name="Alfaro M."/>
            <person name="Sun H."/>
            <person name="Tritt A."/>
            <person name="Yoshinaga Y."/>
            <person name="Zwiers L.-H."/>
            <person name="Turgeon B."/>
            <person name="Goodwin S."/>
            <person name="Spatafora J."/>
            <person name="Crous P."/>
            <person name="Grigoriev I."/>
        </authorList>
    </citation>
    <scope>NUCLEOTIDE SEQUENCE</scope>
    <source>
        <strain evidence="1">CBS 125425</strain>
    </source>
</reference>
<proteinExistence type="predicted"/>
<sequence>MVKVAGADKGISSILATLDNKDPVQQAIHSKAVTVFNPQGIQKDLLTWIVADKIPFYKLSSEYFRRLLNRMELTGQSLLPTDQTMRNWILQQFEAKKDVTDIDRLTIVGMT</sequence>
<dbReference type="SUPFAM" id="SSF140996">
    <property type="entry name" value="Hermes dimerisation domain"/>
    <property type="match status" value="1"/>
</dbReference>
<organism evidence="1 2">
    <name type="scientific">Polyplosphaeria fusca</name>
    <dbReference type="NCBI Taxonomy" id="682080"/>
    <lineage>
        <taxon>Eukaryota</taxon>
        <taxon>Fungi</taxon>
        <taxon>Dikarya</taxon>
        <taxon>Ascomycota</taxon>
        <taxon>Pezizomycotina</taxon>
        <taxon>Dothideomycetes</taxon>
        <taxon>Pleosporomycetidae</taxon>
        <taxon>Pleosporales</taxon>
        <taxon>Tetraplosphaeriaceae</taxon>
        <taxon>Polyplosphaeria</taxon>
    </lineage>
</organism>
<evidence type="ECO:0000313" key="1">
    <source>
        <dbReference type="EMBL" id="KAF2730737.1"/>
    </source>
</evidence>
<dbReference type="Proteomes" id="UP000799444">
    <property type="component" value="Unassembled WGS sequence"/>
</dbReference>
<gene>
    <name evidence="1" type="ORF">EJ04DRAFT_567421</name>
</gene>
<comment type="caution">
    <text evidence="1">The sequence shown here is derived from an EMBL/GenBank/DDBJ whole genome shotgun (WGS) entry which is preliminary data.</text>
</comment>
<dbReference type="EMBL" id="ML996210">
    <property type="protein sequence ID" value="KAF2730737.1"/>
    <property type="molecule type" value="Genomic_DNA"/>
</dbReference>
<keyword evidence="2" id="KW-1185">Reference proteome</keyword>
<name>A0A9P4UW67_9PLEO</name>
<protein>
    <submittedName>
        <fullName evidence="1">Uncharacterized protein</fullName>
    </submittedName>
</protein>
<accession>A0A9P4UW67</accession>